<dbReference type="AlphaFoldDB" id="A0A131YF96"/>
<protein>
    <submittedName>
        <fullName evidence="1">Uncharacterized protein</fullName>
    </submittedName>
</protein>
<accession>A0A131YF96</accession>
<evidence type="ECO:0000313" key="1">
    <source>
        <dbReference type="EMBL" id="JAP76591.1"/>
    </source>
</evidence>
<sequence length="94" mass="10819">MHTSSSECYHNQQCQTWQRYKLQAPHKFQEKMPFPLQAFRQCSAPQVFAMKSTCCLLVICKTCLSARGMCVRRFSNSHGEDQSARRRDGLMNGA</sequence>
<reference evidence="1" key="1">
    <citation type="journal article" date="2016" name="Ticks Tick Borne Dis.">
        <title>De novo assembly and annotation of the salivary gland transcriptome of Rhipicephalus appendiculatus male and female ticks during blood feeding.</title>
        <authorList>
            <person name="de Castro M.H."/>
            <person name="de Klerk D."/>
            <person name="Pienaar R."/>
            <person name="Latif A.A."/>
            <person name="Rees D.J."/>
            <person name="Mans B.J."/>
        </authorList>
    </citation>
    <scope>NUCLEOTIDE SEQUENCE</scope>
    <source>
        <tissue evidence="1">Salivary glands</tissue>
    </source>
</reference>
<name>A0A131YF96_RHIAP</name>
<proteinExistence type="predicted"/>
<organism evidence="1">
    <name type="scientific">Rhipicephalus appendiculatus</name>
    <name type="common">Brown ear tick</name>
    <dbReference type="NCBI Taxonomy" id="34631"/>
    <lineage>
        <taxon>Eukaryota</taxon>
        <taxon>Metazoa</taxon>
        <taxon>Ecdysozoa</taxon>
        <taxon>Arthropoda</taxon>
        <taxon>Chelicerata</taxon>
        <taxon>Arachnida</taxon>
        <taxon>Acari</taxon>
        <taxon>Parasitiformes</taxon>
        <taxon>Ixodida</taxon>
        <taxon>Ixodoidea</taxon>
        <taxon>Ixodidae</taxon>
        <taxon>Rhipicephalinae</taxon>
        <taxon>Rhipicephalus</taxon>
        <taxon>Rhipicephalus</taxon>
    </lineage>
</organism>
<dbReference type="EMBL" id="GEDV01011966">
    <property type="protein sequence ID" value="JAP76591.1"/>
    <property type="molecule type" value="Transcribed_RNA"/>
</dbReference>